<sequence>MSESLLSFSEVLLFGRALDDIKIESRTKVRAATTINLTTLEGGTVDGVTLRAGNRVLVKNQTDKTQNGVYTVADNAAKSWFNKIQFENGTVIKIRRGTQQKFWEQEGNFAVGEQEFTGSDKPPRGRGNNNHLAEQLDNDAQFARIYGFAYEGTYYELPEPTVFLVHGEGKTATMDNKPTDQAARAPGNPTLTGVASADYQIANDIRVWEYDKADYTIRMDVMTGQFEQVLLDIYFGFDSPAISGAKVSGAKVSGAKVSGAKVSGAKVSGAKVSGAKVRGGD</sequence>
<dbReference type="Proteomes" id="UP000050783">
    <property type="component" value="Unassembled WGS sequence"/>
</dbReference>
<evidence type="ECO:0000313" key="1">
    <source>
        <dbReference type="EMBL" id="CUH47487.1"/>
    </source>
</evidence>
<name>A0A0P1ECS5_9RHOB</name>
<dbReference type="OrthoDB" id="8017333at2"/>
<protein>
    <submittedName>
        <fullName evidence="1">Uncharacterized protein</fullName>
    </submittedName>
</protein>
<gene>
    <name evidence="1" type="ORF">RUA4292_01658</name>
</gene>
<dbReference type="AlphaFoldDB" id="A0A0P1ECS5"/>
<dbReference type="EMBL" id="CYPU01000024">
    <property type="protein sequence ID" value="CUH47487.1"/>
    <property type="molecule type" value="Genomic_DNA"/>
</dbReference>
<dbReference type="Gene3D" id="2.160.20.80">
    <property type="entry name" value="E3 ubiquitin-protein ligase SopA"/>
    <property type="match status" value="1"/>
</dbReference>
<reference evidence="1 2" key="1">
    <citation type="submission" date="2015-09" db="EMBL/GenBank/DDBJ databases">
        <authorList>
            <consortium name="Swine Surveillance"/>
        </authorList>
    </citation>
    <scope>NUCLEOTIDE SEQUENCE [LARGE SCALE GENOMIC DNA]</scope>
    <source>
        <strain evidence="1 2">CECT 4292</strain>
    </source>
</reference>
<accession>A0A0P1ECS5</accession>
<dbReference type="GeneID" id="55492897"/>
<organism evidence="1 2">
    <name type="scientific">Ruegeria atlantica</name>
    <dbReference type="NCBI Taxonomy" id="81569"/>
    <lineage>
        <taxon>Bacteria</taxon>
        <taxon>Pseudomonadati</taxon>
        <taxon>Pseudomonadota</taxon>
        <taxon>Alphaproteobacteria</taxon>
        <taxon>Rhodobacterales</taxon>
        <taxon>Roseobacteraceae</taxon>
        <taxon>Ruegeria</taxon>
    </lineage>
</organism>
<dbReference type="RefSeq" id="WP_058277175.1">
    <property type="nucleotide sequence ID" value="NZ_CYPU01000024.1"/>
</dbReference>
<proteinExistence type="predicted"/>
<evidence type="ECO:0000313" key="2">
    <source>
        <dbReference type="Proteomes" id="UP000050783"/>
    </source>
</evidence>